<dbReference type="GO" id="GO:0003677">
    <property type="term" value="F:DNA binding"/>
    <property type="evidence" value="ECO:0007669"/>
    <property type="project" value="UniProtKB-KW"/>
</dbReference>
<dbReference type="OrthoDB" id="7363114at2"/>
<dbReference type="PANTHER" id="PTHR44846">
    <property type="entry name" value="MANNOSYL-D-GLYCERATE TRANSPORT/METABOLISM SYSTEM REPRESSOR MNGR-RELATED"/>
    <property type="match status" value="1"/>
</dbReference>
<keyword evidence="1" id="KW-0805">Transcription regulation</keyword>
<dbReference type="SUPFAM" id="SSF64288">
    <property type="entry name" value="Chorismate lyase-like"/>
    <property type="match status" value="1"/>
</dbReference>
<keyword evidence="6" id="KW-1185">Reference proteome</keyword>
<name>A0A4R8UV48_9MICO</name>
<reference evidence="5 6" key="1">
    <citation type="submission" date="2019-03" db="EMBL/GenBank/DDBJ databases">
        <title>Genomics of glacier-inhabiting Cryobacterium strains.</title>
        <authorList>
            <person name="Liu Q."/>
            <person name="Xin Y.-H."/>
        </authorList>
    </citation>
    <scope>NUCLEOTIDE SEQUENCE [LARGE SCALE GENOMIC DNA]</scope>
    <source>
        <strain evidence="5 6">HLT2-23</strain>
    </source>
</reference>
<comment type="caution">
    <text evidence="5">The sequence shown here is derived from an EMBL/GenBank/DDBJ whole genome shotgun (WGS) entry which is preliminary data.</text>
</comment>
<dbReference type="InterPro" id="IPR028978">
    <property type="entry name" value="Chorismate_lyase_/UTRA_dom_sf"/>
</dbReference>
<dbReference type="PRINTS" id="PR00035">
    <property type="entry name" value="HTHGNTR"/>
</dbReference>
<dbReference type="InterPro" id="IPR036388">
    <property type="entry name" value="WH-like_DNA-bd_sf"/>
</dbReference>
<dbReference type="Gene3D" id="1.10.10.10">
    <property type="entry name" value="Winged helix-like DNA-binding domain superfamily/Winged helix DNA-binding domain"/>
    <property type="match status" value="1"/>
</dbReference>
<evidence type="ECO:0000256" key="2">
    <source>
        <dbReference type="ARBA" id="ARBA00023125"/>
    </source>
</evidence>
<dbReference type="GO" id="GO:0003700">
    <property type="term" value="F:DNA-binding transcription factor activity"/>
    <property type="evidence" value="ECO:0007669"/>
    <property type="project" value="InterPro"/>
</dbReference>
<dbReference type="PROSITE" id="PS50949">
    <property type="entry name" value="HTH_GNTR"/>
    <property type="match status" value="1"/>
</dbReference>
<organism evidence="5 6">
    <name type="scientific">Cryobacterium glaciale</name>
    <dbReference type="NCBI Taxonomy" id="1259145"/>
    <lineage>
        <taxon>Bacteria</taxon>
        <taxon>Bacillati</taxon>
        <taxon>Actinomycetota</taxon>
        <taxon>Actinomycetes</taxon>
        <taxon>Micrococcales</taxon>
        <taxon>Microbacteriaceae</taxon>
        <taxon>Cryobacterium</taxon>
    </lineage>
</organism>
<gene>
    <name evidence="5" type="ORF">E3O06_12495</name>
</gene>
<dbReference type="SMART" id="SM00345">
    <property type="entry name" value="HTH_GNTR"/>
    <property type="match status" value="1"/>
</dbReference>
<dbReference type="Proteomes" id="UP000298173">
    <property type="component" value="Unassembled WGS sequence"/>
</dbReference>
<proteinExistence type="predicted"/>
<evidence type="ECO:0000313" key="5">
    <source>
        <dbReference type="EMBL" id="TFB71191.1"/>
    </source>
</evidence>
<dbReference type="RefSeq" id="WP_134503710.1">
    <property type="nucleotide sequence ID" value="NZ_SOEY01000028.1"/>
</dbReference>
<dbReference type="GO" id="GO:0045892">
    <property type="term" value="P:negative regulation of DNA-templated transcription"/>
    <property type="evidence" value="ECO:0007669"/>
    <property type="project" value="TreeGrafter"/>
</dbReference>
<keyword evidence="3" id="KW-0804">Transcription</keyword>
<feature type="domain" description="HTH gntR-type" evidence="4">
    <location>
        <begin position="12"/>
        <end position="80"/>
    </location>
</feature>
<dbReference type="CDD" id="cd07377">
    <property type="entry name" value="WHTH_GntR"/>
    <property type="match status" value="1"/>
</dbReference>
<dbReference type="Pfam" id="PF00392">
    <property type="entry name" value="GntR"/>
    <property type="match status" value="1"/>
</dbReference>
<protein>
    <submittedName>
        <fullName evidence="5">GntR family transcriptional regulator</fullName>
    </submittedName>
</protein>
<evidence type="ECO:0000259" key="4">
    <source>
        <dbReference type="PROSITE" id="PS50949"/>
    </source>
</evidence>
<dbReference type="EMBL" id="SOEY01000028">
    <property type="protein sequence ID" value="TFB71191.1"/>
    <property type="molecule type" value="Genomic_DNA"/>
</dbReference>
<dbReference type="InterPro" id="IPR036390">
    <property type="entry name" value="WH_DNA-bd_sf"/>
</dbReference>
<dbReference type="AlphaFoldDB" id="A0A4R8UV48"/>
<accession>A0A4R8UV48</accession>
<sequence length="251" mass="27956">MAAFIVEHDSPLSAWGQVHRNLRHRIDSGEFAAGDRIPTELELSTDYAVSRVTIRRSIRALIDEGYLRSRRGSGTYVTDSTVALVCELDLARPWKEQLLIDGHDARSQSVPSAHDLPLPTAVAHAFGWRIPLMQLHSSVTLHTVDGVPIGVTEAWRSELWDETALSANRRDNPAPLVAECFAEVGFATTFQAQLLQSHLDIPLIVVIARTHFELSGDIAEYARTSWLGSRVKLAYTRQLRASQMDVAEHDK</sequence>
<evidence type="ECO:0000256" key="1">
    <source>
        <dbReference type="ARBA" id="ARBA00023015"/>
    </source>
</evidence>
<dbReference type="SUPFAM" id="SSF46785">
    <property type="entry name" value="Winged helix' DNA-binding domain"/>
    <property type="match status" value="1"/>
</dbReference>
<keyword evidence="2" id="KW-0238">DNA-binding</keyword>
<dbReference type="InterPro" id="IPR050679">
    <property type="entry name" value="Bact_HTH_transcr_reg"/>
</dbReference>
<dbReference type="InterPro" id="IPR000524">
    <property type="entry name" value="Tscrpt_reg_HTH_GntR"/>
</dbReference>
<dbReference type="PANTHER" id="PTHR44846:SF1">
    <property type="entry name" value="MANNOSYL-D-GLYCERATE TRANSPORT_METABOLISM SYSTEM REPRESSOR MNGR-RELATED"/>
    <property type="match status" value="1"/>
</dbReference>
<evidence type="ECO:0000256" key="3">
    <source>
        <dbReference type="ARBA" id="ARBA00023163"/>
    </source>
</evidence>
<evidence type="ECO:0000313" key="6">
    <source>
        <dbReference type="Proteomes" id="UP000298173"/>
    </source>
</evidence>